<organism evidence="3 4">
    <name type="scientific">Photobacterium gaetbulicola Gung47</name>
    <dbReference type="NCBI Taxonomy" id="658445"/>
    <lineage>
        <taxon>Bacteria</taxon>
        <taxon>Pseudomonadati</taxon>
        <taxon>Pseudomonadota</taxon>
        <taxon>Gammaproteobacteria</taxon>
        <taxon>Vibrionales</taxon>
        <taxon>Vibrionaceae</taxon>
        <taxon>Photobacterium</taxon>
    </lineage>
</organism>
<gene>
    <name evidence="3" type="ORF">H744_2c1738</name>
</gene>
<dbReference type="InterPro" id="IPR019546">
    <property type="entry name" value="TAT_signal_bac_arc"/>
</dbReference>
<dbReference type="Proteomes" id="UP000032303">
    <property type="component" value="Chromosome 2"/>
</dbReference>
<dbReference type="STRING" id="658445.H744_2c1738"/>
<dbReference type="PANTHER" id="PTHR43737:SF1">
    <property type="entry name" value="DUF1501 DOMAIN-CONTAINING PROTEIN"/>
    <property type="match status" value="1"/>
</dbReference>
<evidence type="ECO:0000313" key="3">
    <source>
        <dbReference type="EMBL" id="AJR08404.1"/>
    </source>
</evidence>
<dbReference type="Pfam" id="PF07394">
    <property type="entry name" value="DUF1501"/>
    <property type="match status" value="1"/>
</dbReference>
<dbReference type="KEGG" id="pgb:H744_2c1738"/>
<sequence length="437" mass="48548">MKMSRRHFLKSSTALGALSAVPGLSLSKQAVAGDDGFKALVCIFLFGGNDAYNMVVPVDQHYLTYEKARPTLAIAKHELVDIGIQSEPGDTSPAVSLGLHPAMSRLESVFRDNNATVIVNSGQLVGPIIGETDPHPVPDFLMAHNLQQTMWQSGALNMEDKLGWAGRMVDSIYMSNDLSPMMSLNGEQKWLRNDIYEQMVMTGSGAGTYNGLNQEERIEAMNFHFGRQFNNLFKDNYVDVMSSRFYQNQRLAELLGTDGDDDTERSSLGEQLHTTAKLIQKHAEMGHHRQVYFVGLGGFDTHHNQKNVHHALLEQLSNAMAGFYQELKDINMLDNVTAFTMSDFGRRLMANDTGTDHGWAGHQLVMGGAVNGGKAYGQWPDLTPGSEYDYNNGRLIPEIAADQVNATLAKWFGYEETHLETLFPTLKAFEDNTLDFL</sequence>
<evidence type="ECO:0008006" key="5">
    <source>
        <dbReference type="Google" id="ProtNLM"/>
    </source>
</evidence>
<dbReference type="HOGENOM" id="CLU_032896_1_0_6"/>
<dbReference type="PANTHER" id="PTHR43737">
    <property type="entry name" value="BLL7424 PROTEIN"/>
    <property type="match status" value="1"/>
</dbReference>
<evidence type="ECO:0000256" key="1">
    <source>
        <dbReference type="ARBA" id="ARBA00022729"/>
    </source>
</evidence>
<proteinExistence type="predicted"/>
<dbReference type="PATRIC" id="fig|658445.3.peg.3655"/>
<keyword evidence="1 2" id="KW-0732">Signal</keyword>
<evidence type="ECO:0000256" key="2">
    <source>
        <dbReference type="SAM" id="SignalP"/>
    </source>
</evidence>
<dbReference type="InterPro" id="IPR010869">
    <property type="entry name" value="DUF1501"/>
</dbReference>
<accession>A0A0C5WTM2</accession>
<dbReference type="InterPro" id="IPR006311">
    <property type="entry name" value="TAT_signal"/>
</dbReference>
<feature type="signal peptide" evidence="2">
    <location>
        <begin position="1"/>
        <end position="32"/>
    </location>
</feature>
<evidence type="ECO:0000313" key="4">
    <source>
        <dbReference type="Proteomes" id="UP000032303"/>
    </source>
</evidence>
<name>A0A0C5WTM2_9GAMM</name>
<dbReference type="EMBL" id="CP005974">
    <property type="protein sequence ID" value="AJR08404.1"/>
    <property type="molecule type" value="Genomic_DNA"/>
</dbReference>
<dbReference type="NCBIfam" id="TIGR01409">
    <property type="entry name" value="TAT_signal_seq"/>
    <property type="match status" value="1"/>
</dbReference>
<keyword evidence="4" id="KW-1185">Reference proteome</keyword>
<dbReference type="OrthoDB" id="9779968at2"/>
<reference evidence="3 4" key="1">
    <citation type="submission" date="2013-05" db="EMBL/GenBank/DDBJ databases">
        <title>Complete genome sequence of the lipase-producing bacterium Photobacterium gaetbulicola Gung47.</title>
        <authorList>
            <person name="Kim Y.-O."/>
        </authorList>
    </citation>
    <scope>NUCLEOTIDE SEQUENCE [LARGE SCALE GENOMIC DNA]</scope>
    <source>
        <strain evidence="3 4">Gung47</strain>
    </source>
</reference>
<dbReference type="AlphaFoldDB" id="A0A0C5WTM2"/>
<dbReference type="Pfam" id="PF10518">
    <property type="entry name" value="TAT_signal"/>
    <property type="match status" value="1"/>
</dbReference>
<feature type="chain" id="PRO_5002184406" description="Twin-arginine translocation pathway signal" evidence="2">
    <location>
        <begin position="33"/>
        <end position="437"/>
    </location>
</feature>
<dbReference type="PROSITE" id="PS51318">
    <property type="entry name" value="TAT"/>
    <property type="match status" value="1"/>
</dbReference>
<protein>
    <recommendedName>
        <fullName evidence="5">Twin-arginine translocation pathway signal</fullName>
    </recommendedName>
</protein>